<dbReference type="PRINTS" id="PR00081">
    <property type="entry name" value="GDHRDH"/>
</dbReference>
<dbReference type="InterPro" id="IPR036291">
    <property type="entry name" value="NAD(P)-bd_dom_sf"/>
</dbReference>
<evidence type="ECO:0000313" key="4">
    <source>
        <dbReference type="EMBL" id="RQP22461.1"/>
    </source>
</evidence>
<comment type="caution">
    <text evidence="4">The sequence shown here is derived from an EMBL/GenBank/DDBJ whole genome shotgun (WGS) entry which is preliminary data.</text>
</comment>
<accession>A0A3N7HP17</accession>
<dbReference type="GO" id="GO:0016491">
    <property type="term" value="F:oxidoreductase activity"/>
    <property type="evidence" value="ECO:0007669"/>
    <property type="project" value="UniProtKB-KW"/>
</dbReference>
<evidence type="ECO:0000313" key="5">
    <source>
        <dbReference type="Proteomes" id="UP000267464"/>
    </source>
</evidence>
<evidence type="ECO:0000256" key="2">
    <source>
        <dbReference type="ARBA" id="ARBA00023002"/>
    </source>
</evidence>
<dbReference type="PANTHER" id="PTHR43976:SF16">
    <property type="entry name" value="SHORT-CHAIN DEHYDROGENASE_REDUCTASE FAMILY PROTEIN"/>
    <property type="match status" value="1"/>
</dbReference>
<dbReference type="Proteomes" id="UP000267464">
    <property type="component" value="Unassembled WGS sequence"/>
</dbReference>
<keyword evidence="2" id="KW-0560">Oxidoreductase</keyword>
<dbReference type="RefSeq" id="WP_124542683.1">
    <property type="nucleotide sequence ID" value="NZ_QUSW01000007.1"/>
</dbReference>
<dbReference type="EMBL" id="QUSW01000007">
    <property type="protein sequence ID" value="RQP22461.1"/>
    <property type="molecule type" value="Genomic_DNA"/>
</dbReference>
<dbReference type="OrthoDB" id="9789083at2"/>
<dbReference type="InterPro" id="IPR051911">
    <property type="entry name" value="SDR_oxidoreductase"/>
</dbReference>
<reference evidence="4 5" key="2">
    <citation type="submission" date="2018-12" db="EMBL/GenBank/DDBJ databases">
        <title>Rhizobacter gummiphilus sp. nov., a rubber-degrading bacterium isolated from the soil of a botanical garden in Japan.</title>
        <authorList>
            <person name="Shunsuke S.S."/>
        </authorList>
    </citation>
    <scope>NUCLEOTIDE SEQUENCE [LARGE SCALE GENOMIC DNA]</scope>
    <source>
        <strain evidence="4 5">S-16</strain>
    </source>
</reference>
<gene>
    <name evidence="4" type="ORF">DZC73_22730</name>
</gene>
<protein>
    <submittedName>
        <fullName evidence="4">SDR family oxidoreductase</fullName>
    </submittedName>
</protein>
<name>A0A3N7HP17_9BURK</name>
<evidence type="ECO:0000256" key="1">
    <source>
        <dbReference type="ARBA" id="ARBA00006484"/>
    </source>
</evidence>
<dbReference type="InterPro" id="IPR002347">
    <property type="entry name" value="SDR_fam"/>
</dbReference>
<dbReference type="PANTHER" id="PTHR43976">
    <property type="entry name" value="SHORT CHAIN DEHYDROGENASE"/>
    <property type="match status" value="1"/>
</dbReference>
<reference evidence="4 5" key="1">
    <citation type="submission" date="2018-08" db="EMBL/GenBank/DDBJ databases">
        <authorList>
            <person name="Khan S.A."/>
            <person name="Jeon C.O."/>
            <person name="Chun B.H."/>
            <person name="Jeong S.E."/>
        </authorList>
    </citation>
    <scope>NUCLEOTIDE SEQUENCE [LARGE SCALE GENOMIC DNA]</scope>
    <source>
        <strain evidence="4 5">S-16</strain>
    </source>
</reference>
<keyword evidence="5" id="KW-1185">Reference proteome</keyword>
<dbReference type="Pfam" id="PF00106">
    <property type="entry name" value="adh_short"/>
    <property type="match status" value="1"/>
</dbReference>
<dbReference type="CDD" id="cd05374">
    <property type="entry name" value="17beta-HSD-like_SDR_c"/>
    <property type="match status" value="1"/>
</dbReference>
<dbReference type="Gene3D" id="3.40.50.720">
    <property type="entry name" value="NAD(P)-binding Rossmann-like Domain"/>
    <property type="match status" value="1"/>
</dbReference>
<comment type="similarity">
    <text evidence="1 3">Belongs to the short-chain dehydrogenases/reductases (SDR) family.</text>
</comment>
<evidence type="ECO:0000256" key="3">
    <source>
        <dbReference type="RuleBase" id="RU000363"/>
    </source>
</evidence>
<sequence length="284" mass="29601">MQTTDRSSPKTVLITGCSSGIGRAAAHRFAQAGWQVVATMRDPNQAGDLAGLPKVLVHALDVTDQGSIKAAVDATLSRFGRLDVVINNAGFGLFGPFEPASDAVIERQFATNVFGVFNVTRAVLPTLRAQGAGVIVNIASVGGLTTLPFNSLYHSAKYAVVGFTEALNHELADFGVRAKFVAPGGVATDFAGRSLSVTFADDSHPYAANVAKAMAAWGSRRGGYSSPEQTAEVIFTAATDGTRQVRYVAGADAEALLAMRAGTDDAGYLDRMRQAFGLGGQITA</sequence>
<organism evidence="4 5">
    <name type="scientific">Piscinibacter terrae</name>
    <dbReference type="NCBI Taxonomy" id="2496871"/>
    <lineage>
        <taxon>Bacteria</taxon>
        <taxon>Pseudomonadati</taxon>
        <taxon>Pseudomonadota</taxon>
        <taxon>Betaproteobacteria</taxon>
        <taxon>Burkholderiales</taxon>
        <taxon>Sphaerotilaceae</taxon>
        <taxon>Piscinibacter</taxon>
    </lineage>
</organism>
<dbReference type="PRINTS" id="PR00080">
    <property type="entry name" value="SDRFAMILY"/>
</dbReference>
<proteinExistence type="inferred from homology"/>
<dbReference type="SUPFAM" id="SSF51735">
    <property type="entry name" value="NAD(P)-binding Rossmann-fold domains"/>
    <property type="match status" value="1"/>
</dbReference>
<dbReference type="AlphaFoldDB" id="A0A3N7HP17"/>